<dbReference type="EMBL" id="CP014673">
    <property type="protein sequence ID" value="ANX00887.1"/>
    <property type="molecule type" value="Genomic_DNA"/>
</dbReference>
<name>A0A1B1YJD9_THEST</name>
<dbReference type="Proteomes" id="UP000092931">
    <property type="component" value="Chromosome"/>
</dbReference>
<evidence type="ECO:0000313" key="1">
    <source>
        <dbReference type="EMBL" id="ANX00887.1"/>
    </source>
</evidence>
<accession>A0A1B1YJD9</accession>
<proteinExistence type="predicted"/>
<organism evidence="1 2">
    <name type="scientific">Thermoclostridium stercorarium subsp. leptospartum DSM 9219</name>
    <dbReference type="NCBI Taxonomy" id="1346611"/>
    <lineage>
        <taxon>Bacteria</taxon>
        <taxon>Bacillati</taxon>
        <taxon>Bacillota</taxon>
        <taxon>Clostridia</taxon>
        <taxon>Eubacteriales</taxon>
        <taxon>Oscillospiraceae</taxon>
        <taxon>Thermoclostridium</taxon>
    </lineage>
</organism>
<dbReference type="AlphaFoldDB" id="A0A1B1YJD9"/>
<protein>
    <submittedName>
        <fullName evidence="1">Uncharacterized protein</fullName>
    </submittedName>
</protein>
<reference evidence="1 2" key="1">
    <citation type="submission" date="2016-02" db="EMBL/GenBank/DDBJ databases">
        <title>Comparison of Clostridium stercorarium subspecies using comparative genomics and transcriptomics.</title>
        <authorList>
            <person name="Schellenberg J."/>
            <person name="Thallinger G."/>
            <person name="Levin D.B."/>
            <person name="Zhang X."/>
            <person name="Alvare G."/>
            <person name="Fristensky B."/>
            <person name="Sparling R."/>
        </authorList>
    </citation>
    <scope>NUCLEOTIDE SEQUENCE [LARGE SCALE GENOMIC DNA]</scope>
    <source>
        <strain evidence="1 2">DSM 9219</strain>
    </source>
</reference>
<dbReference type="RefSeq" id="WP_065820645.1">
    <property type="nucleotide sequence ID" value="NZ_CP014673.1"/>
</dbReference>
<evidence type="ECO:0000313" key="2">
    <source>
        <dbReference type="Proteomes" id="UP000092931"/>
    </source>
</evidence>
<gene>
    <name evidence="1" type="ORF">CSTERLE_04455</name>
</gene>
<sequence length="117" mass="13104">MDFYLTAPDGNRLHFPVNPERITCDTGNRILTFDVISLGEISLPRGCVPTRFSFEGFFPGEARRNDPMVKSWRSPKELAGILSETFIMGRAGLLKAGWLNQLIFHGKNIFVCNGPNC</sequence>